<sequence length="805" mass="90500">MKRPLPLLLSLLLSSIIFAQSSLNQILDSYENYFELPRETLFVHTNKTAYLPGETIWFNTYLYNRAENVPYATNTNLLCALFNEKGEKIEDILVNVINGTGSGHMELPKSIEGERIFLKARTQWMKNFKEDDSFTAPLKLVGAYTKPIAQSQSGIPEVQNNIALMPEGGHLLANTVNTVGLKLLDLPDSDFKSLRLFSKDGTVLVQSIQTNEDGIGKFEFIPLSDQEYYVGGKGENGEKMLTKLGKAEPQGITLSVNNLFDDKVAILLKTNEQTLENIKGKDHFVAIHRDGILILNAFQFNDSEHSILVSKDKLLKGMNIITVFDHDLNPILERLIFNETNLNTTKASVSKIANFGKKDSVGLKINLFSKTQAKARLSVSVLPEETESMSLEQSILSAFLIQPYVKSPLRNAAKYLRNLDRTKKYELDNMLLTLGWGRYDWSDIFGYPPTERFAVGNGFQLAGKVMNAEPEKDKFLAIYQKSHPQMYQAEIDNNKDFKVDNMVLHKGEEVYATLLNGRNKTEEPKITVEITPSYKDSDLVLSALFLNALPMDTIGNEEEESLQSSQYFLVNDRTIALDEVTVTEEKIEKKLVHKPAAISYSIFEGLKITEEEVKKRPTLQLVLQNLGYQIVISPLGEGIILPKPGAKGPGGARPPVVIVDDIQVFNPSRNIFNLPHDLLTSDTAGIDEIYYTHQPIEMGQRPVIYIYRKYGSAVGEKPEERFASFVATQGFQRPKEFYNPQYASVTSERFKSYGTLHWENQLNVDESGEAEFVVPTLKQEGAKVYVEGVADDGTLISEYQTVSFE</sequence>
<dbReference type="EMBL" id="JAAABI010000002">
    <property type="protein sequence ID" value="NAY92141.1"/>
    <property type="molecule type" value="Genomic_DNA"/>
</dbReference>
<comment type="caution">
    <text evidence="2">The sequence shown here is derived from an EMBL/GenBank/DDBJ whole genome shotgun (WGS) entry which is preliminary data.</text>
</comment>
<organism evidence="2 3">
    <name type="scientific">Flagellimonas ochracea</name>
    <dbReference type="NCBI Taxonomy" id="2696472"/>
    <lineage>
        <taxon>Bacteria</taxon>
        <taxon>Pseudomonadati</taxon>
        <taxon>Bacteroidota</taxon>
        <taxon>Flavobacteriia</taxon>
        <taxon>Flavobacteriales</taxon>
        <taxon>Flavobacteriaceae</taxon>
        <taxon>Flagellimonas</taxon>
    </lineage>
</organism>
<evidence type="ECO:0000256" key="1">
    <source>
        <dbReference type="SAM" id="SignalP"/>
    </source>
</evidence>
<dbReference type="Gene3D" id="2.60.40.1930">
    <property type="match status" value="1"/>
</dbReference>
<keyword evidence="3" id="KW-1185">Reference proteome</keyword>
<evidence type="ECO:0000313" key="3">
    <source>
        <dbReference type="Proteomes" id="UP000667650"/>
    </source>
</evidence>
<accession>A0A964WXH6</accession>
<reference evidence="2" key="1">
    <citation type="submission" date="2020-01" db="EMBL/GenBank/DDBJ databases">
        <title>Muricauda ochracea sp. nov., isolated from a tidal flat of Garorim bay in Korea.</title>
        <authorList>
            <person name="Kim D."/>
            <person name="Yoo Y."/>
            <person name="Kim J.-J."/>
        </authorList>
    </citation>
    <scope>NUCLEOTIDE SEQUENCE</scope>
    <source>
        <strain evidence="2">JGD-17</strain>
    </source>
</reference>
<evidence type="ECO:0008006" key="4">
    <source>
        <dbReference type="Google" id="ProtNLM"/>
    </source>
</evidence>
<name>A0A964WXH6_9FLAO</name>
<dbReference type="AlphaFoldDB" id="A0A964WXH6"/>
<keyword evidence="1" id="KW-0732">Signal</keyword>
<evidence type="ECO:0000313" key="2">
    <source>
        <dbReference type="EMBL" id="NAY92141.1"/>
    </source>
</evidence>
<proteinExistence type="predicted"/>
<feature type="chain" id="PRO_5037374972" description="MG2 domain-containing protein" evidence="1">
    <location>
        <begin position="20"/>
        <end position="805"/>
    </location>
</feature>
<gene>
    <name evidence="2" type="ORF">GTQ34_09435</name>
</gene>
<protein>
    <recommendedName>
        <fullName evidence="4">MG2 domain-containing protein</fullName>
    </recommendedName>
</protein>
<dbReference type="Proteomes" id="UP000667650">
    <property type="component" value="Unassembled WGS sequence"/>
</dbReference>
<feature type="signal peptide" evidence="1">
    <location>
        <begin position="1"/>
        <end position="19"/>
    </location>
</feature>
<dbReference type="RefSeq" id="WP_166523530.1">
    <property type="nucleotide sequence ID" value="NZ_JAAABI010000002.1"/>
</dbReference>